<evidence type="ECO:0000313" key="2">
    <source>
        <dbReference type="EMBL" id="WJW69138.1"/>
    </source>
</evidence>
<dbReference type="GO" id="GO:0051539">
    <property type="term" value="F:4 iron, 4 sulfur cluster binding"/>
    <property type="evidence" value="ECO:0007669"/>
    <property type="project" value="InterPro"/>
</dbReference>
<keyword evidence="4" id="KW-1185">Reference proteome</keyword>
<sequence>MVQPEPLEPDEDSGLDALLEQLIGSENVEPDPEQAQIRETLYNFGFIDEDSKREVRRKTLKAVAIPGHLVPFASRDLPVAKGWGTGGLQLTFSIIKPDDLLKVIDQGDDDSVNAVNLRRLIQRTTGVPITTDTTLASIVQTRHRVPEEPMREDQILVLQVPMADPLRWVQPYIERSTEMHAEMDYAPIWVYMYESVVQSGDMDISSQYPVMVEGRYLMDTTPCPRYDVPRLHMSETLYLYGAGREKRIYAIPPYSRVEPLEFEDFPFRTEHKPEQFCEKCGSTNTYLTRHYIEEKQGGEGRWAFFCSDTSYCQKHILMKTGEKAEKVSGE</sequence>
<dbReference type="EMBL" id="CP128400">
    <property type="protein sequence ID" value="WJW69138.1"/>
    <property type="molecule type" value="Genomic_DNA"/>
</dbReference>
<proteinExistence type="predicted"/>
<dbReference type="PIRSF" id="PIRSF011468">
    <property type="entry name" value="PhnJ"/>
    <property type="match status" value="1"/>
</dbReference>
<dbReference type="GO" id="GO:0016829">
    <property type="term" value="F:lyase activity"/>
    <property type="evidence" value="ECO:0007669"/>
    <property type="project" value="InterPro"/>
</dbReference>
<dbReference type="Proteomes" id="UP001431572">
    <property type="component" value="Chromosome 2"/>
</dbReference>
<reference evidence="1 3" key="1">
    <citation type="submission" date="2020-06" db="EMBL/GenBank/DDBJ databases">
        <title>Anoxygenic phototrophic Chloroflexota member uses a Type I reaction center.</title>
        <authorList>
            <person name="Tsuji J.M."/>
            <person name="Shaw N.A."/>
            <person name="Nagashima S."/>
            <person name="Venkiteswaran J."/>
            <person name="Schiff S.L."/>
            <person name="Hanada S."/>
            <person name="Tank M."/>
            <person name="Neufeld J.D."/>
        </authorList>
    </citation>
    <scope>NUCLEOTIDE SEQUENCE [LARGE SCALE GENOMIC DNA]</scope>
    <source>
        <strain evidence="1">L227-S17</strain>
    </source>
</reference>
<dbReference type="EMBL" id="JACATZ010000003">
    <property type="protein sequence ID" value="NWJ47227.1"/>
    <property type="molecule type" value="Genomic_DNA"/>
</dbReference>
<evidence type="ECO:0000313" key="3">
    <source>
        <dbReference type="Proteomes" id="UP000521676"/>
    </source>
</evidence>
<dbReference type="SFLD" id="SFLDG01115">
    <property type="entry name" value="Phosphonate_metabolism_(PhnJ)"/>
    <property type="match status" value="1"/>
</dbReference>
<dbReference type="SFLD" id="SFLDS00033">
    <property type="entry name" value="Radical_SAM_Phosphonate_Metabo"/>
    <property type="match status" value="1"/>
</dbReference>
<dbReference type="InterPro" id="IPR010306">
    <property type="entry name" value="PhnJ"/>
</dbReference>
<evidence type="ECO:0000313" key="4">
    <source>
        <dbReference type="Proteomes" id="UP001431572"/>
    </source>
</evidence>
<dbReference type="Proteomes" id="UP000521676">
    <property type="component" value="Unassembled WGS sequence"/>
</dbReference>
<dbReference type="GO" id="GO:0019700">
    <property type="term" value="P:organic phosphonate catabolic process"/>
    <property type="evidence" value="ECO:0007669"/>
    <property type="project" value="InterPro"/>
</dbReference>
<accession>A0A8T7M540</accession>
<organism evidence="1 3">
    <name type="scientific">Candidatus Chlorohelix allophototropha</name>
    <dbReference type="NCBI Taxonomy" id="3003348"/>
    <lineage>
        <taxon>Bacteria</taxon>
        <taxon>Bacillati</taxon>
        <taxon>Chloroflexota</taxon>
        <taxon>Chloroflexia</taxon>
        <taxon>Candidatus Chloroheliales</taxon>
        <taxon>Candidatus Chloroheliaceae</taxon>
        <taxon>Candidatus Chlorohelix</taxon>
    </lineage>
</organism>
<reference evidence="2" key="2">
    <citation type="journal article" date="2024" name="Nature">
        <title>Anoxygenic phototroph of the Chloroflexota uses a type I reaction centre.</title>
        <authorList>
            <person name="Tsuji J.M."/>
            <person name="Shaw N.A."/>
            <person name="Nagashima S."/>
            <person name="Venkiteswaran J.J."/>
            <person name="Schiff S.L."/>
            <person name="Watanabe T."/>
            <person name="Fukui M."/>
            <person name="Hanada S."/>
            <person name="Tank M."/>
            <person name="Neufeld J.D."/>
        </authorList>
    </citation>
    <scope>NUCLEOTIDE SEQUENCE</scope>
    <source>
        <strain evidence="2">L227-S17</strain>
    </source>
</reference>
<dbReference type="AlphaFoldDB" id="A0A8T7M540"/>
<dbReference type="RefSeq" id="WP_341471028.1">
    <property type="nucleotide sequence ID" value="NZ_CP128400.1"/>
</dbReference>
<dbReference type="Pfam" id="PF06007">
    <property type="entry name" value="PhnJ"/>
    <property type="match status" value="1"/>
</dbReference>
<protein>
    <submittedName>
        <fullName evidence="1">Alpha-D-ribose 1-methylphosphonate 5-phosphate C-P-lyase PhnJ</fullName>
    </submittedName>
</protein>
<name>A0A8T7M540_9CHLR</name>
<dbReference type="SFLD" id="SFLDF00379">
    <property type="entry name" value="Phosphonate_metabolism_(PhnJ)"/>
    <property type="match status" value="1"/>
</dbReference>
<gene>
    <name evidence="1" type="ORF">HXX08_15300</name>
    <name evidence="2" type="ORF">OZ401_002731</name>
</gene>
<evidence type="ECO:0000313" key="1">
    <source>
        <dbReference type="EMBL" id="NWJ47227.1"/>
    </source>
</evidence>